<feature type="chain" id="PRO_5002991825" description="Argininosuccinate lyase" evidence="1">
    <location>
        <begin position="20"/>
        <end position="41"/>
    </location>
</feature>
<keyword evidence="1" id="KW-0732">Signal</keyword>
<evidence type="ECO:0000313" key="3">
    <source>
        <dbReference type="Proteomes" id="UP000010121"/>
    </source>
</evidence>
<comment type="caution">
    <text evidence="2">The sequence shown here is derived from an EMBL/GenBank/DDBJ whole genome shotgun (WGS) entry which is preliminary data.</text>
</comment>
<dbReference type="Proteomes" id="UP000010121">
    <property type="component" value="Unassembled WGS sequence"/>
</dbReference>
<evidence type="ECO:0008006" key="4">
    <source>
        <dbReference type="Google" id="ProtNLM"/>
    </source>
</evidence>
<protein>
    <recommendedName>
        <fullName evidence="4">Argininosuccinate lyase</fullName>
    </recommendedName>
</protein>
<keyword evidence="3" id="KW-1185">Reference proteome</keyword>
<evidence type="ECO:0000313" key="2">
    <source>
        <dbReference type="EMBL" id="EEW24805.1"/>
    </source>
</evidence>
<dbReference type="AlphaFoldDB" id="C8S2D4"/>
<dbReference type="EMBL" id="ACYY01000014">
    <property type="protein sequence ID" value="EEW24805.1"/>
    <property type="molecule type" value="Genomic_DNA"/>
</dbReference>
<sequence>MPKILLISALLLAACGVDGAPEPAPAPGLSVTGEATFGLEL</sequence>
<gene>
    <name evidence="2" type="ORF">Rsw2DRAFT_2212</name>
</gene>
<reference evidence="2 3" key="1">
    <citation type="submission" date="2009-08" db="EMBL/GenBank/DDBJ databases">
        <title>The draft genome of Rhodobacter sp. SW2.</title>
        <authorList>
            <consortium name="US DOE Joint Genome Institute (JGI-PGF)"/>
            <person name="Lucas S."/>
            <person name="Copeland A."/>
            <person name="Lapidus A."/>
            <person name="Glavina del Rio T."/>
            <person name="Tice H."/>
            <person name="Bruce D."/>
            <person name="Goodwin L."/>
            <person name="Pitluck S."/>
            <person name="Larimer F."/>
            <person name="Land M.L."/>
            <person name="Hauser L."/>
            <person name="Emerson D."/>
        </authorList>
    </citation>
    <scope>NUCLEOTIDE SEQUENCE [LARGE SCALE GENOMIC DNA]</scope>
    <source>
        <strain evidence="2 3">SW2</strain>
    </source>
</reference>
<evidence type="ECO:0000256" key="1">
    <source>
        <dbReference type="SAM" id="SignalP"/>
    </source>
</evidence>
<organism evidence="2 3">
    <name type="scientific">Rhodobacter ferrooxidans</name>
    <dbReference type="NCBI Taxonomy" id="371731"/>
    <lineage>
        <taxon>Bacteria</taxon>
        <taxon>Pseudomonadati</taxon>
        <taxon>Pseudomonadota</taxon>
        <taxon>Alphaproteobacteria</taxon>
        <taxon>Rhodobacterales</taxon>
        <taxon>Rhodobacter group</taxon>
        <taxon>Rhodobacter</taxon>
    </lineage>
</organism>
<accession>C8S2D4</accession>
<feature type="signal peptide" evidence="1">
    <location>
        <begin position="1"/>
        <end position="19"/>
    </location>
</feature>
<dbReference type="PROSITE" id="PS51257">
    <property type="entry name" value="PROKAR_LIPOPROTEIN"/>
    <property type="match status" value="1"/>
</dbReference>
<name>C8S2D4_9RHOB</name>
<dbReference type="RefSeq" id="WP_008030964.1">
    <property type="nucleotide sequence ID" value="NZ_ACYY01000014.1"/>
</dbReference>
<proteinExistence type="predicted"/>